<evidence type="ECO:0000256" key="1">
    <source>
        <dbReference type="SAM" id="MobiDB-lite"/>
    </source>
</evidence>
<dbReference type="VEuPathDB" id="VectorBase:ASIC005420"/>
<feature type="region of interest" description="Disordered" evidence="1">
    <location>
        <begin position="54"/>
        <end position="76"/>
    </location>
</feature>
<sequence>MDCGMCGWHGKLYISPDSTSHQPDRPKFQDRPQGGRALVRIGPAGRKIIASNLKATSSRAPKKRTAEAGSPFAQAQRVRFVHAHQHL</sequence>
<feature type="region of interest" description="Disordered" evidence="1">
    <location>
        <begin position="14"/>
        <end position="35"/>
    </location>
</feature>
<reference evidence="3" key="2">
    <citation type="submission" date="2020-05" db="UniProtKB">
        <authorList>
            <consortium name="EnsemblMetazoa"/>
        </authorList>
    </citation>
    <scope>IDENTIFICATION</scope>
</reference>
<organism evidence="2">
    <name type="scientific">Anopheles sinensis</name>
    <name type="common">Mosquito</name>
    <dbReference type="NCBI Taxonomy" id="74873"/>
    <lineage>
        <taxon>Eukaryota</taxon>
        <taxon>Metazoa</taxon>
        <taxon>Ecdysozoa</taxon>
        <taxon>Arthropoda</taxon>
        <taxon>Hexapoda</taxon>
        <taxon>Insecta</taxon>
        <taxon>Pterygota</taxon>
        <taxon>Neoptera</taxon>
        <taxon>Endopterygota</taxon>
        <taxon>Diptera</taxon>
        <taxon>Nematocera</taxon>
        <taxon>Culicoidea</taxon>
        <taxon>Culicidae</taxon>
        <taxon>Anophelinae</taxon>
        <taxon>Anopheles</taxon>
    </lineage>
</organism>
<dbReference type="EnsemblMetazoa" id="ASIC005420-RA">
    <property type="protein sequence ID" value="ASIC005420-PA"/>
    <property type="gene ID" value="ASIC005420"/>
</dbReference>
<name>A0A084VJJ1_ANOSI</name>
<dbReference type="AlphaFoldDB" id="A0A084VJJ1"/>
<reference evidence="2 4" key="1">
    <citation type="journal article" date="2014" name="BMC Genomics">
        <title>Genome sequence of Anopheles sinensis provides insight into genetics basis of mosquito competence for malaria parasites.</title>
        <authorList>
            <person name="Zhou D."/>
            <person name="Zhang D."/>
            <person name="Ding G."/>
            <person name="Shi L."/>
            <person name="Hou Q."/>
            <person name="Ye Y."/>
            <person name="Xu Y."/>
            <person name="Zhou H."/>
            <person name="Xiong C."/>
            <person name="Li S."/>
            <person name="Yu J."/>
            <person name="Hong S."/>
            <person name="Yu X."/>
            <person name="Zou P."/>
            <person name="Chen C."/>
            <person name="Chang X."/>
            <person name="Wang W."/>
            <person name="Lv Y."/>
            <person name="Sun Y."/>
            <person name="Ma L."/>
            <person name="Shen B."/>
            <person name="Zhu C."/>
        </authorList>
    </citation>
    <scope>NUCLEOTIDE SEQUENCE [LARGE SCALE GENOMIC DNA]</scope>
</reference>
<evidence type="ECO:0000313" key="4">
    <source>
        <dbReference type="Proteomes" id="UP000030765"/>
    </source>
</evidence>
<proteinExistence type="predicted"/>
<dbReference type="Proteomes" id="UP000030765">
    <property type="component" value="Unassembled WGS sequence"/>
</dbReference>
<dbReference type="EMBL" id="ATLV01013617">
    <property type="status" value="NOT_ANNOTATED_CDS"/>
    <property type="molecule type" value="Genomic_DNA"/>
</dbReference>
<gene>
    <name evidence="2" type="ORF">ZHAS_00005420</name>
</gene>
<keyword evidence="4" id="KW-1185">Reference proteome</keyword>
<evidence type="ECO:0000313" key="3">
    <source>
        <dbReference type="EnsemblMetazoa" id="ASIC005420-PA"/>
    </source>
</evidence>
<dbReference type="EMBL" id="KE524873">
    <property type="protein sequence ID" value="KFB38135.1"/>
    <property type="molecule type" value="Genomic_DNA"/>
</dbReference>
<evidence type="ECO:0000313" key="2">
    <source>
        <dbReference type="EMBL" id="KFB38135.1"/>
    </source>
</evidence>
<protein>
    <submittedName>
        <fullName evidence="2 3">Uncharacterized protein</fullName>
    </submittedName>
</protein>
<accession>A0A084VJJ1</accession>